<keyword evidence="2 7" id="KW-0378">Hydrolase</keyword>
<organism evidence="7 8">
    <name type="scientific">Brachionus plicatilis</name>
    <name type="common">Marine rotifer</name>
    <name type="synonym">Brachionus muelleri</name>
    <dbReference type="NCBI Taxonomy" id="10195"/>
    <lineage>
        <taxon>Eukaryota</taxon>
        <taxon>Metazoa</taxon>
        <taxon>Spiralia</taxon>
        <taxon>Gnathifera</taxon>
        <taxon>Rotifera</taxon>
        <taxon>Eurotatoria</taxon>
        <taxon>Monogononta</taxon>
        <taxon>Pseudotrocha</taxon>
        <taxon>Ploima</taxon>
        <taxon>Brachionidae</taxon>
        <taxon>Brachionus</taxon>
    </lineage>
</organism>
<dbReference type="SMART" id="SM00195">
    <property type="entry name" value="DSPc"/>
    <property type="match status" value="1"/>
</dbReference>
<dbReference type="InterPro" id="IPR029021">
    <property type="entry name" value="Prot-tyrosine_phosphatase-like"/>
</dbReference>
<dbReference type="AlphaFoldDB" id="A0A3M7SNT1"/>
<dbReference type="PANTHER" id="PTHR45961">
    <property type="entry name" value="IP21249P"/>
    <property type="match status" value="1"/>
</dbReference>
<dbReference type="PANTHER" id="PTHR45961:SF6">
    <property type="entry name" value="IP21249P"/>
    <property type="match status" value="1"/>
</dbReference>
<feature type="region of interest" description="Disordered" evidence="4">
    <location>
        <begin position="173"/>
        <end position="199"/>
    </location>
</feature>
<feature type="domain" description="Tyrosine-protein phosphatase" evidence="5">
    <location>
        <begin position="10"/>
        <end position="150"/>
    </location>
</feature>
<comment type="caution">
    <text evidence="7">The sequence shown here is derived from an EMBL/GenBank/DDBJ whole genome shotgun (WGS) entry which is preliminary data.</text>
</comment>
<evidence type="ECO:0000256" key="2">
    <source>
        <dbReference type="ARBA" id="ARBA00022801"/>
    </source>
</evidence>
<evidence type="ECO:0000259" key="6">
    <source>
        <dbReference type="PROSITE" id="PS50056"/>
    </source>
</evidence>
<dbReference type="GO" id="GO:0004725">
    <property type="term" value="F:protein tyrosine phosphatase activity"/>
    <property type="evidence" value="ECO:0007669"/>
    <property type="project" value="UniProtKB-EC"/>
</dbReference>
<dbReference type="Pfam" id="PF00782">
    <property type="entry name" value="DSPc"/>
    <property type="match status" value="1"/>
</dbReference>
<sequence>MYANMYGISQVSEIVSNLFLTSVYGATKENIIRKNVSLLINSAQELPKQDIAGVESIKLFLDDTPYALINVYFDRLADKMHEHLTRGGRVLVHCMLGVSRSTSLVLAYLMKYKNMSLKSAYDLAASRRPCARPNPGFWRQLVDYEKKLASSYQSKSEIPIPISIASSSRSRPASAARYPSAGPARRYSAQSSRSPFETNTNTTSAILTYLNNTRSPQVSHKSSLYVNPDSRYLQKSSDFITTYRSSYGKFM</sequence>
<keyword evidence="3" id="KW-0904">Protein phosphatase</keyword>
<dbReference type="PROSITE" id="PS50056">
    <property type="entry name" value="TYR_PHOSPHATASE_2"/>
    <property type="match status" value="1"/>
</dbReference>
<proteinExistence type="inferred from homology"/>
<dbReference type="EC" id="3.1.3.41" evidence="7"/>
<evidence type="ECO:0000256" key="3">
    <source>
        <dbReference type="ARBA" id="ARBA00022912"/>
    </source>
</evidence>
<dbReference type="EC" id="3.1.3.16" evidence="7"/>
<dbReference type="EC" id="3.1.3.48" evidence="7"/>
<evidence type="ECO:0000256" key="4">
    <source>
        <dbReference type="SAM" id="MobiDB-lite"/>
    </source>
</evidence>
<evidence type="ECO:0000313" key="8">
    <source>
        <dbReference type="Proteomes" id="UP000276133"/>
    </source>
</evidence>
<feature type="compositionally biased region" description="Polar residues" evidence="4">
    <location>
        <begin position="188"/>
        <end position="199"/>
    </location>
</feature>
<dbReference type="GO" id="GO:0004722">
    <property type="term" value="F:protein serine/threonine phosphatase activity"/>
    <property type="evidence" value="ECO:0007669"/>
    <property type="project" value="UniProtKB-EC"/>
</dbReference>
<evidence type="ECO:0000313" key="7">
    <source>
        <dbReference type="EMBL" id="RNA37396.1"/>
    </source>
</evidence>
<feature type="domain" description="Tyrosine specific protein phosphatases" evidence="6">
    <location>
        <begin position="71"/>
        <end position="129"/>
    </location>
</feature>
<dbReference type="GO" id="GO:0005737">
    <property type="term" value="C:cytoplasm"/>
    <property type="evidence" value="ECO:0007669"/>
    <property type="project" value="TreeGrafter"/>
</dbReference>
<comment type="similarity">
    <text evidence="1">Belongs to the protein-tyrosine phosphatase family. Non-receptor class dual specificity subfamily.</text>
</comment>
<dbReference type="InterPro" id="IPR000340">
    <property type="entry name" value="Dual-sp_phosphatase_cat-dom"/>
</dbReference>
<protein>
    <submittedName>
        <fullName evidence="7">Dual specificity phosphatase</fullName>
        <ecNumber evidence="7">3.1.3.16</ecNumber>
        <ecNumber evidence="7">3.1.3.41</ecNumber>
        <ecNumber evidence="7">3.1.3.48</ecNumber>
    </submittedName>
</protein>
<dbReference type="InterPro" id="IPR020422">
    <property type="entry name" value="TYR_PHOSPHATASE_DUAL_dom"/>
</dbReference>
<accession>A0A3M7SNT1</accession>
<keyword evidence="8" id="KW-1185">Reference proteome</keyword>
<reference evidence="7 8" key="1">
    <citation type="journal article" date="2018" name="Sci. Rep.">
        <title>Genomic signatures of local adaptation to the degree of environmental predictability in rotifers.</title>
        <authorList>
            <person name="Franch-Gras L."/>
            <person name="Hahn C."/>
            <person name="Garcia-Roger E.M."/>
            <person name="Carmona M.J."/>
            <person name="Serra M."/>
            <person name="Gomez A."/>
        </authorList>
    </citation>
    <scope>NUCLEOTIDE SEQUENCE [LARGE SCALE GENOMIC DNA]</scope>
    <source>
        <strain evidence="7">HYR1</strain>
    </source>
</reference>
<dbReference type="OrthoDB" id="285418at2759"/>
<dbReference type="SUPFAM" id="SSF52799">
    <property type="entry name" value="(Phosphotyrosine protein) phosphatases II"/>
    <property type="match status" value="1"/>
</dbReference>
<evidence type="ECO:0000256" key="1">
    <source>
        <dbReference type="ARBA" id="ARBA00008601"/>
    </source>
</evidence>
<feature type="compositionally biased region" description="Low complexity" evidence="4">
    <location>
        <begin position="173"/>
        <end position="186"/>
    </location>
</feature>
<dbReference type="EMBL" id="REGN01001050">
    <property type="protein sequence ID" value="RNA37396.1"/>
    <property type="molecule type" value="Genomic_DNA"/>
</dbReference>
<dbReference type="PROSITE" id="PS50054">
    <property type="entry name" value="TYR_PHOSPHATASE_DUAL"/>
    <property type="match status" value="1"/>
</dbReference>
<gene>
    <name evidence="7" type="ORF">BpHYR1_036378</name>
</gene>
<dbReference type="PROSITE" id="PS00383">
    <property type="entry name" value="TYR_PHOSPHATASE_1"/>
    <property type="match status" value="1"/>
</dbReference>
<dbReference type="Proteomes" id="UP000276133">
    <property type="component" value="Unassembled WGS sequence"/>
</dbReference>
<dbReference type="InterPro" id="IPR016130">
    <property type="entry name" value="Tyr_Pase_AS"/>
</dbReference>
<dbReference type="STRING" id="10195.A0A3M7SNT1"/>
<dbReference type="Gene3D" id="3.90.190.10">
    <property type="entry name" value="Protein tyrosine phosphatase superfamily"/>
    <property type="match status" value="1"/>
</dbReference>
<dbReference type="InterPro" id="IPR000387">
    <property type="entry name" value="Tyr_Pase_dom"/>
</dbReference>
<dbReference type="CDD" id="cd14514">
    <property type="entry name" value="DUSP14-like"/>
    <property type="match status" value="1"/>
</dbReference>
<name>A0A3M7SNT1_BRAPC</name>
<dbReference type="InterPro" id="IPR052103">
    <property type="entry name" value="Dual_spec_Phospatases"/>
</dbReference>
<evidence type="ECO:0000259" key="5">
    <source>
        <dbReference type="PROSITE" id="PS50054"/>
    </source>
</evidence>